<organism evidence="5 6">
    <name type="scientific">Gossypium australe</name>
    <dbReference type="NCBI Taxonomy" id="47621"/>
    <lineage>
        <taxon>Eukaryota</taxon>
        <taxon>Viridiplantae</taxon>
        <taxon>Streptophyta</taxon>
        <taxon>Embryophyta</taxon>
        <taxon>Tracheophyta</taxon>
        <taxon>Spermatophyta</taxon>
        <taxon>Magnoliopsida</taxon>
        <taxon>eudicotyledons</taxon>
        <taxon>Gunneridae</taxon>
        <taxon>Pentapetalae</taxon>
        <taxon>rosids</taxon>
        <taxon>malvids</taxon>
        <taxon>Malvales</taxon>
        <taxon>Malvaceae</taxon>
        <taxon>Malvoideae</taxon>
        <taxon>Gossypium</taxon>
    </lineage>
</organism>
<evidence type="ECO:0000256" key="1">
    <source>
        <dbReference type="ARBA" id="ARBA00022723"/>
    </source>
</evidence>
<sequence>MANNALAREVLVNADGVIETTFYTGQYSMEMSSVIYRSWNFMEQSLPNDLKKSSASKLQAMI</sequence>
<reference evidence="6" key="1">
    <citation type="journal article" date="2019" name="Plant Biotechnol. J.">
        <title>Genome sequencing of the Australian wild diploid species Gossypium australe highlights disease resistance and delayed gland morphogenesis.</title>
        <authorList>
            <person name="Cai Y."/>
            <person name="Cai X."/>
            <person name="Wang Q."/>
            <person name="Wang P."/>
            <person name="Zhang Y."/>
            <person name="Cai C."/>
            <person name="Xu Y."/>
            <person name="Wang K."/>
            <person name="Zhou Z."/>
            <person name="Wang C."/>
            <person name="Geng S."/>
            <person name="Li B."/>
            <person name="Dong Q."/>
            <person name="Hou Y."/>
            <person name="Wang H."/>
            <person name="Ai P."/>
            <person name="Liu Z."/>
            <person name="Yi F."/>
            <person name="Sun M."/>
            <person name="An G."/>
            <person name="Cheng J."/>
            <person name="Zhang Y."/>
            <person name="Shi Q."/>
            <person name="Xie Y."/>
            <person name="Shi X."/>
            <person name="Chang Y."/>
            <person name="Huang F."/>
            <person name="Chen Y."/>
            <person name="Hong S."/>
            <person name="Mi L."/>
            <person name="Sun Q."/>
            <person name="Zhang L."/>
            <person name="Zhou B."/>
            <person name="Peng R."/>
            <person name="Zhang X."/>
            <person name="Liu F."/>
        </authorList>
    </citation>
    <scope>NUCLEOTIDE SEQUENCE [LARGE SCALE GENOMIC DNA]</scope>
    <source>
        <strain evidence="6">cv. PA1801</strain>
    </source>
</reference>
<dbReference type="OrthoDB" id="407298at2759"/>
<evidence type="ECO:0000256" key="3">
    <source>
        <dbReference type="ARBA" id="ARBA00023002"/>
    </source>
</evidence>
<dbReference type="EMBL" id="SMMG02000006">
    <property type="protein sequence ID" value="KAA3468690.1"/>
    <property type="molecule type" value="Genomic_DNA"/>
</dbReference>
<dbReference type="InterPro" id="IPR036226">
    <property type="entry name" value="LipOase_C_sf"/>
</dbReference>
<accession>A0A5B6VHG0</accession>
<dbReference type="PANTHER" id="PTHR11771">
    <property type="entry name" value="LIPOXYGENASE"/>
    <property type="match status" value="1"/>
</dbReference>
<dbReference type="AlphaFoldDB" id="A0A5B6VHG0"/>
<evidence type="ECO:0000256" key="2">
    <source>
        <dbReference type="ARBA" id="ARBA00022964"/>
    </source>
</evidence>
<dbReference type="Pfam" id="PF00305">
    <property type="entry name" value="Lipoxygenase"/>
    <property type="match status" value="1"/>
</dbReference>
<dbReference type="GO" id="GO:0016702">
    <property type="term" value="F:oxidoreductase activity, acting on single donors with incorporation of molecular oxygen, incorporation of two atoms of oxygen"/>
    <property type="evidence" value="ECO:0007669"/>
    <property type="project" value="InterPro"/>
</dbReference>
<dbReference type="SUPFAM" id="SSF48484">
    <property type="entry name" value="Lipoxigenase"/>
    <property type="match status" value="1"/>
</dbReference>
<dbReference type="InterPro" id="IPR000907">
    <property type="entry name" value="LipOase"/>
</dbReference>
<gene>
    <name evidence="5" type="ORF">EPI10_014557</name>
</gene>
<comment type="caution">
    <text evidence="5">The sequence shown here is derived from an EMBL/GenBank/DDBJ whole genome shotgun (WGS) entry which is preliminary data.</text>
</comment>
<dbReference type="Gene3D" id="1.20.245.10">
    <property type="entry name" value="Lipoxygenase-1, Domain 5"/>
    <property type="match status" value="1"/>
</dbReference>
<dbReference type="GO" id="GO:0046872">
    <property type="term" value="F:metal ion binding"/>
    <property type="evidence" value="ECO:0007669"/>
    <property type="project" value="UniProtKB-KW"/>
</dbReference>
<dbReference type="GO" id="GO:0034440">
    <property type="term" value="P:lipid oxidation"/>
    <property type="evidence" value="ECO:0007669"/>
    <property type="project" value="InterPro"/>
</dbReference>
<evidence type="ECO:0000313" key="6">
    <source>
        <dbReference type="Proteomes" id="UP000325315"/>
    </source>
</evidence>
<protein>
    <submittedName>
        <fullName evidence="5">Putative linoleate 9S-lipoxygenase 5 isoform X1</fullName>
    </submittedName>
</protein>
<keyword evidence="6" id="KW-1185">Reference proteome</keyword>
<name>A0A5B6VHG0_9ROSI</name>
<evidence type="ECO:0000313" key="5">
    <source>
        <dbReference type="EMBL" id="KAA3468690.1"/>
    </source>
</evidence>
<evidence type="ECO:0000259" key="4">
    <source>
        <dbReference type="PROSITE" id="PS51393"/>
    </source>
</evidence>
<dbReference type="InterPro" id="IPR013819">
    <property type="entry name" value="LipOase_C"/>
</dbReference>
<dbReference type="PROSITE" id="PS51393">
    <property type="entry name" value="LIPOXYGENASE_3"/>
    <property type="match status" value="1"/>
</dbReference>
<proteinExistence type="predicted"/>
<keyword evidence="1" id="KW-0479">Metal-binding</keyword>
<feature type="domain" description="Lipoxygenase" evidence="4">
    <location>
        <begin position="1"/>
        <end position="62"/>
    </location>
</feature>
<keyword evidence="2" id="KW-0223">Dioxygenase</keyword>
<dbReference type="Proteomes" id="UP000325315">
    <property type="component" value="Unassembled WGS sequence"/>
</dbReference>
<keyword evidence="3" id="KW-0560">Oxidoreductase</keyword>